<evidence type="ECO:0000256" key="1">
    <source>
        <dbReference type="SAM" id="MobiDB-lite"/>
    </source>
</evidence>
<dbReference type="OrthoDB" id="2678860at2759"/>
<dbReference type="EMBL" id="JABBWE010000153">
    <property type="protein sequence ID" value="KAG1784382.1"/>
    <property type="molecule type" value="Genomic_DNA"/>
</dbReference>
<evidence type="ECO:0000313" key="2">
    <source>
        <dbReference type="EMBL" id="KAG1784382.1"/>
    </source>
</evidence>
<proteinExistence type="predicted"/>
<name>A0A9P7D9W0_9AGAM</name>
<feature type="region of interest" description="Disordered" evidence="1">
    <location>
        <begin position="344"/>
        <end position="389"/>
    </location>
</feature>
<gene>
    <name evidence="2" type="ORF">HD556DRAFT_1451838</name>
</gene>
<dbReference type="Proteomes" id="UP000719766">
    <property type="component" value="Unassembled WGS sequence"/>
</dbReference>
<sequence length="389" mass="43375">MVRAPRTSLGPTSWSNKLLSFFISLAIDAQSTISRTKNGTAKVGYRRGREVLSVACCKYQVCQAKRNYSGFWEPVFEEWFSRFPEWLRVFKDVPLDVELTVEQKTEVGKAVEHRRQQIMNKFKNDMGSSKVNRQTKNRNNKMMTADVAAASTSLTPAVASKKSDGGVLELFFDDMIKPTLNLAIERARAEAVANAAAENKEVRMPSNIAVIRKQTSLLYHSASDEVKQQVAEFIEEAKKKKKREWEEAKGAGVADHQVYIDKLPGVLSEFFDELQRLTGLVFTVLMGGPTPAMGGQIDVQSFHVGATEIGNQFDLAYPEFNSGIMRPWKEFVKRVFPVATAKEEGSVLGTSRQPTLEPEPWKESSDGHVSQTPDTSDGAFGKIPRDALT</sequence>
<evidence type="ECO:0000313" key="3">
    <source>
        <dbReference type="Proteomes" id="UP000719766"/>
    </source>
</evidence>
<keyword evidence="3" id="KW-1185">Reference proteome</keyword>
<reference evidence="2" key="1">
    <citation type="journal article" date="2020" name="New Phytol.">
        <title>Comparative genomics reveals dynamic genome evolution in host specialist ectomycorrhizal fungi.</title>
        <authorList>
            <person name="Lofgren L.A."/>
            <person name="Nguyen N.H."/>
            <person name="Vilgalys R."/>
            <person name="Ruytinx J."/>
            <person name="Liao H.L."/>
            <person name="Branco S."/>
            <person name="Kuo A."/>
            <person name="LaButti K."/>
            <person name="Lipzen A."/>
            <person name="Andreopoulos W."/>
            <person name="Pangilinan J."/>
            <person name="Riley R."/>
            <person name="Hundley H."/>
            <person name="Na H."/>
            <person name="Barry K."/>
            <person name="Grigoriev I.V."/>
            <person name="Stajich J.E."/>
            <person name="Kennedy P.G."/>
        </authorList>
    </citation>
    <scope>NUCLEOTIDE SEQUENCE</scope>
    <source>
        <strain evidence="2">S12</strain>
    </source>
</reference>
<dbReference type="RefSeq" id="XP_041151867.1">
    <property type="nucleotide sequence ID" value="XM_041308042.1"/>
</dbReference>
<protein>
    <submittedName>
        <fullName evidence="2">Uncharacterized protein</fullName>
    </submittedName>
</protein>
<accession>A0A9P7D9W0</accession>
<dbReference type="AlphaFoldDB" id="A0A9P7D9W0"/>
<dbReference type="GeneID" id="64601806"/>
<comment type="caution">
    <text evidence="2">The sequence shown here is derived from an EMBL/GenBank/DDBJ whole genome shotgun (WGS) entry which is preliminary data.</text>
</comment>
<feature type="non-terminal residue" evidence="2">
    <location>
        <position position="389"/>
    </location>
</feature>
<organism evidence="2 3">
    <name type="scientific">Suillus plorans</name>
    <dbReference type="NCBI Taxonomy" id="116603"/>
    <lineage>
        <taxon>Eukaryota</taxon>
        <taxon>Fungi</taxon>
        <taxon>Dikarya</taxon>
        <taxon>Basidiomycota</taxon>
        <taxon>Agaricomycotina</taxon>
        <taxon>Agaricomycetes</taxon>
        <taxon>Agaricomycetidae</taxon>
        <taxon>Boletales</taxon>
        <taxon>Suillineae</taxon>
        <taxon>Suillaceae</taxon>
        <taxon>Suillus</taxon>
    </lineage>
</organism>